<keyword evidence="3" id="KW-1185">Reference proteome</keyword>
<protein>
    <submittedName>
        <fullName evidence="2">Uncharacterized protein</fullName>
    </submittedName>
</protein>
<dbReference type="Proteomes" id="UP001189429">
    <property type="component" value="Unassembled WGS sequence"/>
</dbReference>
<dbReference type="EMBL" id="CAUYUJ010015172">
    <property type="protein sequence ID" value="CAK0850760.1"/>
    <property type="molecule type" value="Genomic_DNA"/>
</dbReference>
<sequence>MSASALIADLTGDADAEGLTVAARSVRRARRLSRSTYWAMERLDIAFHVNTHITTAKSTEFVRQLRGDLTGATAGTTATEQSDGVGTPILQEEKLQDKSEYDTPLAKRAWTGAGIDGPSPSLGEGADGEGLLTVTATPAQAAGGAAGLDAPPPQVEAPAPDANATAGQVREGFGSPAPREQVEEAVLEYIAAFARRPAPLEVKLQETLGHGSEENIEKYFACAPKERLYSGYGDQEMIGKAALDKQIELESIGNPITMRTYPGAGGGGLLLPPVPFFPSLGKSDTEVMTMSGVKVKESSELTHKAEASTSLGLST</sequence>
<name>A0ABN9TYB0_9DINO</name>
<evidence type="ECO:0000313" key="2">
    <source>
        <dbReference type="EMBL" id="CAK0850760.1"/>
    </source>
</evidence>
<proteinExistence type="predicted"/>
<evidence type="ECO:0000256" key="1">
    <source>
        <dbReference type="SAM" id="MobiDB-lite"/>
    </source>
</evidence>
<evidence type="ECO:0000313" key="3">
    <source>
        <dbReference type="Proteomes" id="UP001189429"/>
    </source>
</evidence>
<comment type="caution">
    <text evidence="2">The sequence shown here is derived from an EMBL/GenBank/DDBJ whole genome shotgun (WGS) entry which is preliminary data.</text>
</comment>
<feature type="region of interest" description="Disordered" evidence="1">
    <location>
        <begin position="72"/>
        <end position="98"/>
    </location>
</feature>
<organism evidence="2 3">
    <name type="scientific">Prorocentrum cordatum</name>
    <dbReference type="NCBI Taxonomy" id="2364126"/>
    <lineage>
        <taxon>Eukaryota</taxon>
        <taxon>Sar</taxon>
        <taxon>Alveolata</taxon>
        <taxon>Dinophyceae</taxon>
        <taxon>Prorocentrales</taxon>
        <taxon>Prorocentraceae</taxon>
        <taxon>Prorocentrum</taxon>
    </lineage>
</organism>
<feature type="non-terminal residue" evidence="2">
    <location>
        <position position="315"/>
    </location>
</feature>
<gene>
    <name evidence="2" type="ORF">PCOR1329_LOCUS43066</name>
</gene>
<accession>A0ABN9TYB0</accession>
<reference evidence="2" key="1">
    <citation type="submission" date="2023-10" db="EMBL/GenBank/DDBJ databases">
        <authorList>
            <person name="Chen Y."/>
            <person name="Shah S."/>
            <person name="Dougan E. K."/>
            <person name="Thang M."/>
            <person name="Chan C."/>
        </authorList>
    </citation>
    <scope>NUCLEOTIDE SEQUENCE [LARGE SCALE GENOMIC DNA]</scope>
</reference>
<feature type="region of interest" description="Disordered" evidence="1">
    <location>
        <begin position="142"/>
        <end position="178"/>
    </location>
</feature>
<feature type="region of interest" description="Disordered" evidence="1">
    <location>
        <begin position="110"/>
        <end position="129"/>
    </location>
</feature>